<evidence type="ECO:0000313" key="2">
    <source>
        <dbReference type="EMBL" id="CAK0809611.1"/>
    </source>
</evidence>
<keyword evidence="1" id="KW-0472">Membrane</keyword>
<accession>A0ABN9QTL4</accession>
<gene>
    <name evidence="2" type="ORF">PCOR1329_LOCUS14823</name>
</gene>
<evidence type="ECO:0000313" key="3">
    <source>
        <dbReference type="Proteomes" id="UP001189429"/>
    </source>
</evidence>
<organism evidence="2 3">
    <name type="scientific">Prorocentrum cordatum</name>
    <dbReference type="NCBI Taxonomy" id="2364126"/>
    <lineage>
        <taxon>Eukaryota</taxon>
        <taxon>Sar</taxon>
        <taxon>Alveolata</taxon>
        <taxon>Dinophyceae</taxon>
        <taxon>Prorocentrales</taxon>
        <taxon>Prorocentraceae</taxon>
        <taxon>Prorocentrum</taxon>
    </lineage>
</organism>
<comment type="caution">
    <text evidence="2">The sequence shown here is derived from an EMBL/GenBank/DDBJ whole genome shotgun (WGS) entry which is preliminary data.</text>
</comment>
<dbReference type="Proteomes" id="UP001189429">
    <property type="component" value="Unassembled WGS sequence"/>
</dbReference>
<evidence type="ECO:0000256" key="1">
    <source>
        <dbReference type="SAM" id="Phobius"/>
    </source>
</evidence>
<keyword evidence="1" id="KW-0812">Transmembrane</keyword>
<dbReference type="EMBL" id="CAUYUJ010004447">
    <property type="protein sequence ID" value="CAK0809611.1"/>
    <property type="molecule type" value="Genomic_DNA"/>
</dbReference>
<keyword evidence="1" id="KW-1133">Transmembrane helix</keyword>
<feature type="transmembrane region" description="Helical" evidence="1">
    <location>
        <begin position="16"/>
        <end position="40"/>
    </location>
</feature>
<proteinExistence type="predicted"/>
<keyword evidence="3" id="KW-1185">Reference proteome</keyword>
<reference evidence="2" key="1">
    <citation type="submission" date="2023-10" db="EMBL/GenBank/DDBJ databases">
        <authorList>
            <person name="Chen Y."/>
            <person name="Shah S."/>
            <person name="Dougan E. K."/>
            <person name="Thang M."/>
            <person name="Chan C."/>
        </authorList>
    </citation>
    <scope>NUCLEOTIDE SEQUENCE [LARGE SCALE GENOMIC DNA]</scope>
</reference>
<sequence>MSLGYQDSMTSSLGKGIYFVVSILALSSLNLGRTIAFSLITELPSPHWRNYFLVCGSELSGHRRRADFGWLHRGQAHHRERAYRGLRRRNCLGGRSIRKGAT</sequence>
<protein>
    <submittedName>
        <fullName evidence="2">Uncharacterized protein</fullName>
    </submittedName>
</protein>
<name>A0ABN9QTL4_9DINO</name>